<accession>A0ACD1GLQ2</accession>
<organism evidence="1 2">
    <name type="scientific">Aspergillus brunneoviolaceus CBS 621.78</name>
    <dbReference type="NCBI Taxonomy" id="1450534"/>
    <lineage>
        <taxon>Eukaryota</taxon>
        <taxon>Fungi</taxon>
        <taxon>Dikarya</taxon>
        <taxon>Ascomycota</taxon>
        <taxon>Pezizomycotina</taxon>
        <taxon>Eurotiomycetes</taxon>
        <taxon>Eurotiomycetidae</taxon>
        <taxon>Eurotiales</taxon>
        <taxon>Aspergillaceae</taxon>
        <taxon>Aspergillus</taxon>
        <taxon>Aspergillus subgen. Circumdati</taxon>
    </lineage>
</organism>
<keyword evidence="2" id="KW-1185">Reference proteome</keyword>
<proteinExistence type="predicted"/>
<name>A0ACD1GLQ2_9EURO</name>
<dbReference type="Proteomes" id="UP000249057">
    <property type="component" value="Unassembled WGS sequence"/>
</dbReference>
<evidence type="ECO:0000313" key="1">
    <source>
        <dbReference type="EMBL" id="RAH50279.1"/>
    </source>
</evidence>
<dbReference type="EMBL" id="KZ825314">
    <property type="protein sequence ID" value="RAH50279.1"/>
    <property type="molecule type" value="Genomic_DNA"/>
</dbReference>
<evidence type="ECO:0000313" key="2">
    <source>
        <dbReference type="Proteomes" id="UP000249057"/>
    </source>
</evidence>
<protein>
    <submittedName>
        <fullName evidence="1">Uncharacterized protein</fullName>
    </submittedName>
</protein>
<sequence length="216" mass="25382">MTLDGTHQRDISRHKKQEGYFSRYSFCYSNSPEEEGELIPRKKNSFSTKQTSLLHERNPQSETSLSLPPSLSFSLSRITDLTDPSARTISPQIPRINKETTMKSPELIYGFIKLSIRGEDPDAEDEQDEEEDEEEEEEEEDEEAEEEEDKDDNGKDDCDRYLEEEDYEKRRTKKFHNSRGHEEFYFVDRDVSSDEDQDYPDSDEDDSDSDEGWDYP</sequence>
<reference evidence="1" key="1">
    <citation type="submission" date="2018-02" db="EMBL/GenBank/DDBJ databases">
        <title>The genomes of Aspergillus section Nigri reveals drivers in fungal speciation.</title>
        <authorList>
            <consortium name="DOE Joint Genome Institute"/>
            <person name="Vesth T.C."/>
            <person name="Nybo J."/>
            <person name="Theobald S."/>
            <person name="Brandl J."/>
            <person name="Frisvad J.C."/>
            <person name="Nielsen K.F."/>
            <person name="Lyhne E.K."/>
            <person name="Kogle M.E."/>
            <person name="Kuo A."/>
            <person name="Riley R."/>
            <person name="Clum A."/>
            <person name="Nolan M."/>
            <person name="Lipzen A."/>
            <person name="Salamov A."/>
            <person name="Henrissat B."/>
            <person name="Wiebenga A."/>
            <person name="De vries R.P."/>
            <person name="Grigoriev I.V."/>
            <person name="Mortensen U.H."/>
            <person name="Andersen M.R."/>
            <person name="Baker S.E."/>
        </authorList>
    </citation>
    <scope>NUCLEOTIDE SEQUENCE</scope>
    <source>
        <strain evidence="1">CBS 621.78</strain>
    </source>
</reference>
<gene>
    <name evidence="1" type="ORF">BO95DRAFT_500631</name>
</gene>